<gene>
    <name evidence="2" type="ORF">ZRA01_20460</name>
</gene>
<dbReference type="Pfam" id="PF18922">
    <property type="entry name" value="DUF5672"/>
    <property type="match status" value="1"/>
</dbReference>
<sequence>MLALPDVSLLCLDTRHPDLALKAMQRCLDRASFREAVLLTRDGYRSPDPRITVRAVPTLRNVAEYSHFMVKSLGPYFSGSHVLVVQWDSFILDPGAWDAAFLDYDYIGAPWPHRSQPVGNGGFSLRSRRLIDALQDADIRETQPEDHVICLDYHDLLVARHGIRFAPVELARRFAFELTPPDGPVFGFHGFFNFHLALPDPELLSYLAGVDRSVLFSMPARRLLKNLIDAGRHEPARRIIDVRAGGNLKQRLDAFKLRCRLALRRLR</sequence>
<reference evidence="2 3" key="1">
    <citation type="submission" date="2019-06" db="EMBL/GenBank/DDBJ databases">
        <title>Whole genome shotgun sequence of Zoogloea ramigera NBRC 15342.</title>
        <authorList>
            <person name="Hosoyama A."/>
            <person name="Uohara A."/>
            <person name="Ohji S."/>
            <person name="Ichikawa N."/>
        </authorList>
    </citation>
    <scope>NUCLEOTIDE SEQUENCE [LARGE SCALE GENOMIC DNA]</scope>
    <source>
        <strain evidence="2 3">NBRC 15342</strain>
    </source>
</reference>
<dbReference type="OrthoDB" id="7391526at2"/>
<dbReference type="InterPro" id="IPR043729">
    <property type="entry name" value="DUF5672"/>
</dbReference>
<name>A0A4Y4CXH2_ZOORA</name>
<accession>A0A4Y4CXH2</accession>
<organism evidence="2 3">
    <name type="scientific">Zoogloea ramigera</name>
    <dbReference type="NCBI Taxonomy" id="350"/>
    <lineage>
        <taxon>Bacteria</taxon>
        <taxon>Pseudomonadati</taxon>
        <taxon>Pseudomonadota</taxon>
        <taxon>Betaproteobacteria</taxon>
        <taxon>Rhodocyclales</taxon>
        <taxon>Zoogloeaceae</taxon>
        <taxon>Zoogloea</taxon>
    </lineage>
</organism>
<keyword evidence="3" id="KW-1185">Reference proteome</keyword>
<dbReference type="Proteomes" id="UP000318422">
    <property type="component" value="Unassembled WGS sequence"/>
</dbReference>
<dbReference type="EMBL" id="BJNV01000031">
    <property type="protein sequence ID" value="GEC95973.1"/>
    <property type="molecule type" value="Genomic_DNA"/>
</dbReference>
<dbReference type="RefSeq" id="WP_141351842.1">
    <property type="nucleotide sequence ID" value="NZ_BJNV01000031.1"/>
</dbReference>
<protein>
    <recommendedName>
        <fullName evidence="1">DUF5672 domain-containing protein</fullName>
    </recommendedName>
</protein>
<proteinExistence type="predicted"/>
<feature type="domain" description="DUF5672" evidence="1">
    <location>
        <begin position="59"/>
        <end position="180"/>
    </location>
</feature>
<comment type="caution">
    <text evidence="2">The sequence shown here is derived from an EMBL/GenBank/DDBJ whole genome shotgun (WGS) entry which is preliminary data.</text>
</comment>
<evidence type="ECO:0000259" key="1">
    <source>
        <dbReference type="Pfam" id="PF18922"/>
    </source>
</evidence>
<evidence type="ECO:0000313" key="3">
    <source>
        <dbReference type="Proteomes" id="UP000318422"/>
    </source>
</evidence>
<dbReference type="AlphaFoldDB" id="A0A4Y4CXH2"/>
<evidence type="ECO:0000313" key="2">
    <source>
        <dbReference type="EMBL" id="GEC95973.1"/>
    </source>
</evidence>